<protein>
    <submittedName>
        <fullName evidence="2">Glyoxalase/bleomycin resistance protein/dioxygenase superfamily protein</fullName>
    </submittedName>
</protein>
<name>A0A318TQN4_9BACL</name>
<dbReference type="InterPro" id="IPR029068">
    <property type="entry name" value="Glyas_Bleomycin-R_OHBP_Dase"/>
</dbReference>
<keyword evidence="2" id="KW-0223">Dioxygenase</keyword>
<keyword evidence="3" id="KW-1185">Reference proteome</keyword>
<dbReference type="SUPFAM" id="SSF54593">
    <property type="entry name" value="Glyoxalase/Bleomycin resistance protein/Dihydroxybiphenyl dioxygenase"/>
    <property type="match status" value="1"/>
</dbReference>
<dbReference type="CDD" id="cd06587">
    <property type="entry name" value="VOC"/>
    <property type="match status" value="1"/>
</dbReference>
<evidence type="ECO:0000313" key="2">
    <source>
        <dbReference type="EMBL" id="PYF06663.1"/>
    </source>
</evidence>
<reference evidence="2 3" key="1">
    <citation type="submission" date="2018-06" db="EMBL/GenBank/DDBJ databases">
        <title>Genomic Encyclopedia of Archaeal and Bacterial Type Strains, Phase II (KMG-II): from individual species to whole genera.</title>
        <authorList>
            <person name="Goeker M."/>
        </authorList>
    </citation>
    <scope>NUCLEOTIDE SEQUENCE [LARGE SCALE GENOMIC DNA]</scope>
    <source>
        <strain evidence="2 3">KACC 16626</strain>
    </source>
</reference>
<dbReference type="RefSeq" id="WP_107934706.1">
    <property type="nucleotide sequence ID" value="NZ_CP085009.1"/>
</dbReference>
<comment type="caution">
    <text evidence="2">The sequence shown here is derived from an EMBL/GenBank/DDBJ whole genome shotgun (WGS) entry which is preliminary data.</text>
</comment>
<gene>
    <name evidence="2" type="ORF">BJ095_10884</name>
</gene>
<feature type="domain" description="VOC" evidence="1">
    <location>
        <begin position="7"/>
        <end position="126"/>
    </location>
</feature>
<proteinExistence type="predicted"/>
<dbReference type="Proteomes" id="UP000247416">
    <property type="component" value="Unassembled WGS sequence"/>
</dbReference>
<dbReference type="EMBL" id="QJTJ01000008">
    <property type="protein sequence ID" value="PYF06663.1"/>
    <property type="molecule type" value="Genomic_DNA"/>
</dbReference>
<dbReference type="Gene3D" id="3.10.180.10">
    <property type="entry name" value="2,3-Dihydroxybiphenyl 1,2-Dioxygenase, domain 1"/>
    <property type="match status" value="1"/>
</dbReference>
<accession>A0A318TQN4</accession>
<sequence>MNSRLVRVGTIYLPVKEVEVSARWYKEKLGAEISYIDNTKAILNFADQSFFLVQAPPSESANFKDSDGEERFSITFEVDGIEELQQIYEEFNRKQIKVGKIEDRGHAGRNFIFQDLDDNKFDVWSELSPKYKERLVSKNV</sequence>
<evidence type="ECO:0000259" key="1">
    <source>
        <dbReference type="PROSITE" id="PS51819"/>
    </source>
</evidence>
<evidence type="ECO:0000313" key="3">
    <source>
        <dbReference type="Proteomes" id="UP000247416"/>
    </source>
</evidence>
<keyword evidence="2" id="KW-0560">Oxidoreductase</keyword>
<dbReference type="AlphaFoldDB" id="A0A318TQN4"/>
<dbReference type="OrthoDB" id="291991at2"/>
<dbReference type="Pfam" id="PF00903">
    <property type="entry name" value="Glyoxalase"/>
    <property type="match status" value="1"/>
</dbReference>
<dbReference type="InterPro" id="IPR004360">
    <property type="entry name" value="Glyas_Fos-R_dOase_dom"/>
</dbReference>
<dbReference type="GO" id="GO:0051213">
    <property type="term" value="F:dioxygenase activity"/>
    <property type="evidence" value="ECO:0007669"/>
    <property type="project" value="UniProtKB-KW"/>
</dbReference>
<dbReference type="InterPro" id="IPR037523">
    <property type="entry name" value="VOC_core"/>
</dbReference>
<dbReference type="PROSITE" id="PS51819">
    <property type="entry name" value="VOC"/>
    <property type="match status" value="1"/>
</dbReference>
<organism evidence="2 3">
    <name type="scientific">Ureibacillus chungkukjangi</name>
    <dbReference type="NCBI Taxonomy" id="1202712"/>
    <lineage>
        <taxon>Bacteria</taxon>
        <taxon>Bacillati</taxon>
        <taxon>Bacillota</taxon>
        <taxon>Bacilli</taxon>
        <taxon>Bacillales</taxon>
        <taxon>Caryophanaceae</taxon>
        <taxon>Ureibacillus</taxon>
    </lineage>
</organism>